<evidence type="ECO:0000313" key="11">
    <source>
        <dbReference type="Proteomes" id="UP001153620"/>
    </source>
</evidence>
<evidence type="ECO:0000256" key="4">
    <source>
        <dbReference type="ARBA" id="ARBA00023155"/>
    </source>
</evidence>
<proteinExistence type="predicted"/>
<dbReference type="GO" id="GO:0000981">
    <property type="term" value="F:DNA-binding transcription factor activity, RNA polymerase II-specific"/>
    <property type="evidence" value="ECO:0007669"/>
    <property type="project" value="InterPro"/>
</dbReference>
<dbReference type="InterPro" id="IPR001827">
    <property type="entry name" value="Homeobox_Antennapedia_CS"/>
</dbReference>
<dbReference type="Gene3D" id="1.10.10.60">
    <property type="entry name" value="Homeodomain-like"/>
    <property type="match status" value="1"/>
</dbReference>
<evidence type="ECO:0000256" key="3">
    <source>
        <dbReference type="ARBA" id="ARBA00023125"/>
    </source>
</evidence>
<dbReference type="GO" id="GO:0000978">
    <property type="term" value="F:RNA polymerase II cis-regulatory region sequence-specific DNA binding"/>
    <property type="evidence" value="ECO:0007669"/>
    <property type="project" value="TreeGrafter"/>
</dbReference>
<feature type="compositionally biased region" description="Polar residues" evidence="8">
    <location>
        <begin position="263"/>
        <end position="309"/>
    </location>
</feature>
<keyword evidence="2" id="KW-0217">Developmental protein</keyword>
<dbReference type="PROSITE" id="PS00027">
    <property type="entry name" value="HOMEOBOX_1"/>
    <property type="match status" value="1"/>
</dbReference>
<sequence>MQEVCSVIDPQIKTEASLMPLQTVLLSNPPMNPIQIPPSQQNGQSHQSPVSKLPANCDKTRDNAYWMPTETGFINSQPSMAEFLTHLGPDSSPKMEQSSYGGTPSDGDPVPEYPWMKEKKTARKNNSQNEFVAENGLPRRLRTAYTNTQLLELEKEFHFNKYLCRPRRIEIAASLDLTERQVKVWFQNRRMKFKRQTQSKTDDEDSSKDDFKADDDTQSCNSNSKKSCQGCDLPSDDVPDSTSNSRGQNNNTPSATNNNQSNVNERTNGAISRTTPNSTIDLGTTQNTQNLMNSTSISNADSSIPSTGSLDEEEETPVKIKKKEETHSGGRKKKEPKVSHMYANNDVYRKENVQSPHVIGAKSNLNYNRNNNQYQNQVKIKGQPIAMQDGYFPGFYGKHPPPPNIHHQPNDVMFTKHEIEFHQKNMSTSQQQQATAAAAAVGQQFPPFHGAVQKYDIHEYEQQHHNLLKNDVNHKISVGNIHSARPPPLDFPSPQNAQMYYNENNAQNSHNQYYPNEFDIGNDGANSVTGNGNGSGNGGTGSGYFDPKSQAHYYEMNYHHQHSGNDYSEMYGPNAAINENCENFSSFQQYYDHHQHPQHPAQQQQPQNMHHPHPPHHYPHHIAAAAAAQQNLTNPVATAYVHQQNFASNAQIHGNTNLTENSNSSSDFNFLSNLNDFAPEYYQLS</sequence>
<feature type="DNA-binding region" description="Homeobox" evidence="6">
    <location>
        <begin position="138"/>
        <end position="197"/>
    </location>
</feature>
<keyword evidence="3 6" id="KW-0238">DNA-binding</keyword>
<dbReference type="InterPro" id="IPR017970">
    <property type="entry name" value="Homeobox_CS"/>
</dbReference>
<keyword evidence="4 6" id="KW-0371">Homeobox</keyword>
<organism evidence="10 11">
    <name type="scientific">Chironomus riparius</name>
    <dbReference type="NCBI Taxonomy" id="315576"/>
    <lineage>
        <taxon>Eukaryota</taxon>
        <taxon>Metazoa</taxon>
        <taxon>Ecdysozoa</taxon>
        <taxon>Arthropoda</taxon>
        <taxon>Hexapoda</taxon>
        <taxon>Insecta</taxon>
        <taxon>Pterygota</taxon>
        <taxon>Neoptera</taxon>
        <taxon>Endopterygota</taxon>
        <taxon>Diptera</taxon>
        <taxon>Nematocera</taxon>
        <taxon>Chironomoidea</taxon>
        <taxon>Chironomidae</taxon>
        <taxon>Chironominae</taxon>
        <taxon>Chironomus</taxon>
    </lineage>
</organism>
<evidence type="ECO:0000256" key="5">
    <source>
        <dbReference type="ARBA" id="ARBA00023242"/>
    </source>
</evidence>
<feature type="compositionally biased region" description="Basic and acidic residues" evidence="8">
    <location>
        <begin position="316"/>
        <end position="328"/>
    </location>
</feature>
<dbReference type="PRINTS" id="PR00024">
    <property type="entry name" value="HOMEOBOX"/>
</dbReference>
<dbReference type="PROSITE" id="PS00032">
    <property type="entry name" value="ANTENNAPEDIA"/>
    <property type="match status" value="1"/>
</dbReference>
<gene>
    <name evidence="10" type="ORF">CHIRRI_LOCUS12215</name>
</gene>
<feature type="compositionally biased region" description="Polar residues" evidence="8">
    <location>
        <begin position="37"/>
        <end position="50"/>
    </location>
</feature>
<feature type="region of interest" description="Disordered" evidence="8">
    <location>
        <begin position="88"/>
        <end position="114"/>
    </location>
</feature>
<evidence type="ECO:0000256" key="7">
    <source>
        <dbReference type="RuleBase" id="RU000682"/>
    </source>
</evidence>
<accession>A0A9P0J656</accession>
<dbReference type="GO" id="GO:0005634">
    <property type="term" value="C:nucleus"/>
    <property type="evidence" value="ECO:0007669"/>
    <property type="project" value="UniProtKB-SubCell"/>
</dbReference>
<dbReference type="PROSITE" id="PS50071">
    <property type="entry name" value="HOMEOBOX_2"/>
    <property type="match status" value="1"/>
</dbReference>
<keyword evidence="5 6" id="KW-0539">Nucleus</keyword>
<dbReference type="FunFam" id="1.10.10.60:FF:000176">
    <property type="entry name" value="pancreas/duodenum homeobox protein 1"/>
    <property type="match status" value="1"/>
</dbReference>
<dbReference type="SUPFAM" id="SSF46689">
    <property type="entry name" value="Homeodomain-like"/>
    <property type="match status" value="1"/>
</dbReference>
<feature type="domain" description="Homeobox" evidence="9">
    <location>
        <begin position="136"/>
        <end position="196"/>
    </location>
</feature>
<reference evidence="10" key="1">
    <citation type="submission" date="2022-01" db="EMBL/GenBank/DDBJ databases">
        <authorList>
            <person name="King R."/>
        </authorList>
    </citation>
    <scope>NUCLEOTIDE SEQUENCE</scope>
</reference>
<evidence type="ECO:0000259" key="9">
    <source>
        <dbReference type="PROSITE" id="PS50071"/>
    </source>
</evidence>
<dbReference type="InterPro" id="IPR020479">
    <property type="entry name" value="HD_metazoa"/>
</dbReference>
<evidence type="ECO:0000256" key="8">
    <source>
        <dbReference type="SAM" id="MobiDB-lite"/>
    </source>
</evidence>
<feature type="region of interest" description="Disordered" evidence="8">
    <location>
        <begin position="193"/>
        <end position="338"/>
    </location>
</feature>
<dbReference type="InterPro" id="IPR001356">
    <property type="entry name" value="HD"/>
</dbReference>
<feature type="region of interest" description="Disordered" evidence="8">
    <location>
        <begin position="592"/>
        <end position="613"/>
    </location>
</feature>
<dbReference type="EMBL" id="OU895879">
    <property type="protein sequence ID" value="CAH1730169.1"/>
    <property type="molecule type" value="Genomic_DNA"/>
</dbReference>
<dbReference type="PANTHER" id="PTHR45664:SF2">
    <property type="entry name" value="HOMEOTIC PROTEIN PROBOSCIPEDIA"/>
    <property type="match status" value="1"/>
</dbReference>
<dbReference type="GO" id="GO:0048513">
    <property type="term" value="P:animal organ development"/>
    <property type="evidence" value="ECO:0007669"/>
    <property type="project" value="UniProtKB-ARBA"/>
</dbReference>
<evidence type="ECO:0000256" key="2">
    <source>
        <dbReference type="ARBA" id="ARBA00022473"/>
    </source>
</evidence>
<evidence type="ECO:0000256" key="1">
    <source>
        <dbReference type="ARBA" id="ARBA00004123"/>
    </source>
</evidence>
<dbReference type="Proteomes" id="UP001153620">
    <property type="component" value="Chromosome 3"/>
</dbReference>
<dbReference type="InterPro" id="IPR009057">
    <property type="entry name" value="Homeodomain-like_sf"/>
</dbReference>
<feature type="compositionally biased region" description="Low complexity" evidence="8">
    <location>
        <begin position="248"/>
        <end position="262"/>
    </location>
</feature>
<evidence type="ECO:0000313" key="10">
    <source>
        <dbReference type="EMBL" id="CAH1730169.1"/>
    </source>
</evidence>
<dbReference type="SMART" id="SM00389">
    <property type="entry name" value="HOX"/>
    <property type="match status" value="1"/>
</dbReference>
<dbReference type="CDD" id="cd00086">
    <property type="entry name" value="homeodomain"/>
    <property type="match status" value="1"/>
</dbReference>
<keyword evidence="11" id="KW-1185">Reference proteome</keyword>
<name>A0A9P0J656_9DIPT</name>
<comment type="subcellular location">
    <subcellularLocation>
        <location evidence="1 6 7">Nucleus</location>
    </subcellularLocation>
</comment>
<reference evidence="10" key="2">
    <citation type="submission" date="2022-10" db="EMBL/GenBank/DDBJ databases">
        <authorList>
            <consortium name="ENA_rothamsted_submissions"/>
            <consortium name="culmorum"/>
            <person name="King R."/>
        </authorList>
    </citation>
    <scope>NUCLEOTIDE SEQUENCE</scope>
</reference>
<dbReference type="Pfam" id="PF00046">
    <property type="entry name" value="Homeodomain"/>
    <property type="match status" value="1"/>
</dbReference>
<protein>
    <recommendedName>
        <fullName evidence="9">Homeobox domain-containing protein</fullName>
    </recommendedName>
</protein>
<feature type="region of interest" description="Disordered" evidence="8">
    <location>
        <begin position="30"/>
        <end position="52"/>
    </location>
</feature>
<evidence type="ECO:0000256" key="6">
    <source>
        <dbReference type="PROSITE-ProRule" id="PRU00108"/>
    </source>
</evidence>
<dbReference type="AlphaFoldDB" id="A0A9P0J656"/>
<dbReference type="PANTHER" id="PTHR45664">
    <property type="entry name" value="PROTEIN ZERKNUELLT 1-RELATED"/>
    <property type="match status" value="1"/>
</dbReference>
<feature type="compositionally biased region" description="Low complexity" evidence="8">
    <location>
        <begin position="598"/>
        <end position="609"/>
    </location>
</feature>